<evidence type="ECO:0000313" key="3">
    <source>
        <dbReference type="EMBL" id="KAJ5438538.1"/>
    </source>
</evidence>
<dbReference type="GeneID" id="81603161"/>
<evidence type="ECO:0000259" key="1">
    <source>
        <dbReference type="Pfam" id="PF09830"/>
    </source>
</evidence>
<dbReference type="InterPro" id="IPR009163">
    <property type="entry name" value="Ap4A_phos1/2"/>
</dbReference>
<dbReference type="GO" id="GO:0005524">
    <property type="term" value="F:ATP binding"/>
    <property type="evidence" value="ECO:0007669"/>
    <property type="project" value="InterPro"/>
</dbReference>
<dbReference type="RefSeq" id="XP_056761767.1">
    <property type="nucleotide sequence ID" value="XM_056912918.1"/>
</dbReference>
<reference evidence="3" key="2">
    <citation type="journal article" date="2023" name="IMA Fungus">
        <title>Comparative genomic study of the Penicillium genus elucidates a diverse pangenome and 15 lateral gene transfer events.</title>
        <authorList>
            <person name="Petersen C."/>
            <person name="Sorensen T."/>
            <person name="Nielsen M.R."/>
            <person name="Sondergaard T.E."/>
            <person name="Sorensen J.L."/>
            <person name="Fitzpatrick D.A."/>
            <person name="Frisvad J.C."/>
            <person name="Nielsen K.L."/>
        </authorList>
    </citation>
    <scope>NUCLEOTIDE SEQUENCE</scope>
    <source>
        <strain evidence="3">IBT 16125</strain>
    </source>
</reference>
<evidence type="ECO:0000259" key="2">
    <source>
        <dbReference type="Pfam" id="PF19327"/>
    </source>
</evidence>
<dbReference type="EMBL" id="JAPVEA010000008">
    <property type="protein sequence ID" value="KAJ5438538.1"/>
    <property type="molecule type" value="Genomic_DNA"/>
</dbReference>
<protein>
    <recommendedName>
        <fullName evidence="5">ATP adenylyltransferase</fullName>
    </recommendedName>
</protein>
<name>A0AAD6FY48_9EURO</name>
<evidence type="ECO:0008006" key="5">
    <source>
        <dbReference type="Google" id="ProtNLM"/>
    </source>
</evidence>
<dbReference type="Pfam" id="PF19327">
    <property type="entry name" value="Ap4A_phos_N"/>
    <property type="match status" value="1"/>
</dbReference>
<dbReference type="GO" id="GO:0009117">
    <property type="term" value="P:nucleotide metabolic process"/>
    <property type="evidence" value="ECO:0007669"/>
    <property type="project" value="InterPro"/>
</dbReference>
<dbReference type="SUPFAM" id="SSF54197">
    <property type="entry name" value="HIT-like"/>
    <property type="match status" value="1"/>
</dbReference>
<evidence type="ECO:0000313" key="4">
    <source>
        <dbReference type="Proteomes" id="UP001213681"/>
    </source>
</evidence>
<keyword evidence="4" id="KW-1185">Reference proteome</keyword>
<dbReference type="InterPro" id="IPR036265">
    <property type="entry name" value="HIT-like_sf"/>
</dbReference>
<dbReference type="InterPro" id="IPR045759">
    <property type="entry name" value="Ap4A_phos1/2_N"/>
</dbReference>
<reference evidence="3" key="1">
    <citation type="submission" date="2022-12" db="EMBL/GenBank/DDBJ databases">
        <authorList>
            <person name="Petersen C."/>
        </authorList>
    </citation>
    <scope>NUCLEOTIDE SEQUENCE</scope>
    <source>
        <strain evidence="3">IBT 16125</strain>
    </source>
</reference>
<proteinExistence type="predicted"/>
<dbReference type="Proteomes" id="UP001213681">
    <property type="component" value="Unassembled WGS sequence"/>
</dbReference>
<comment type="caution">
    <text evidence="3">The sequence shown here is derived from an EMBL/GenBank/DDBJ whole genome shotgun (WGS) entry which is preliminary data.</text>
</comment>
<sequence>MNESLILSEFDKLQQSGLALYDQNQKIIKHVEGGLKFQFCVTSALAKKPTFQTPQSSADEPRDGSDISTAGFEIGEIGNAHLLIANKFCWANPHFLLLTSDGYRRQYESLDKSDLQSLWSLLCTMSTDYIAFYNCGQDGGCSRLHKHLQLIPTPEGTFASFLDSAGLEPEPQVPFQWFHHRFDSQDMTAQYLAEIYDKLLGQATEIGGGLSEHAHTALPGAACPHNMIMTKRWMAVVPRRRAAVTKAVAANAMGMLGYIAVATEAEVDEWIRAGLTESLKELGVSK</sequence>
<dbReference type="InterPro" id="IPR043171">
    <property type="entry name" value="Ap4A_phos1/2-like"/>
</dbReference>
<dbReference type="PANTHER" id="PTHR38420">
    <property type="entry name" value="AP-4-A PHOSPHORYLASE II"/>
    <property type="match status" value="1"/>
</dbReference>
<feature type="domain" description="ATP adenylyltransferase C-terminal" evidence="1">
    <location>
        <begin position="171"/>
        <end position="284"/>
    </location>
</feature>
<dbReference type="Gene3D" id="3.30.428.70">
    <property type="match status" value="1"/>
</dbReference>
<feature type="domain" description="Ap4A phosphorylase 1/2 N-terminal" evidence="2">
    <location>
        <begin position="32"/>
        <end position="154"/>
    </location>
</feature>
<dbReference type="InterPro" id="IPR019200">
    <property type="entry name" value="ATP_adenylylTrfase_C"/>
</dbReference>
<dbReference type="GO" id="GO:0003877">
    <property type="term" value="F:ATP:ADP adenylyltransferase activity"/>
    <property type="evidence" value="ECO:0007669"/>
    <property type="project" value="InterPro"/>
</dbReference>
<dbReference type="AlphaFoldDB" id="A0AAD6FY48"/>
<dbReference type="PANTHER" id="PTHR38420:SF1">
    <property type="entry name" value="PUTATIVE (AFU_ORTHOLOGUE AFUA_5G14690)-RELATED"/>
    <property type="match status" value="1"/>
</dbReference>
<gene>
    <name evidence="3" type="ORF">N7458_009536</name>
</gene>
<dbReference type="Pfam" id="PF09830">
    <property type="entry name" value="ATP_transf"/>
    <property type="match status" value="1"/>
</dbReference>
<organism evidence="3 4">
    <name type="scientific">Penicillium daleae</name>
    <dbReference type="NCBI Taxonomy" id="63821"/>
    <lineage>
        <taxon>Eukaryota</taxon>
        <taxon>Fungi</taxon>
        <taxon>Dikarya</taxon>
        <taxon>Ascomycota</taxon>
        <taxon>Pezizomycotina</taxon>
        <taxon>Eurotiomycetes</taxon>
        <taxon>Eurotiomycetidae</taxon>
        <taxon>Eurotiales</taxon>
        <taxon>Aspergillaceae</taxon>
        <taxon>Penicillium</taxon>
    </lineage>
</organism>
<accession>A0AAD6FY48</accession>